<protein>
    <submittedName>
        <fullName evidence="1">Uncharacterized protein</fullName>
    </submittedName>
</protein>
<comment type="caution">
    <text evidence="1">The sequence shown here is derived from an EMBL/GenBank/DDBJ whole genome shotgun (WGS) entry which is preliminary data.</text>
</comment>
<dbReference type="RefSeq" id="WP_193718298.1">
    <property type="nucleotide sequence ID" value="NZ_JACSPN010000001.1"/>
</dbReference>
<name>A0A9D5U5P4_9CELL</name>
<evidence type="ECO:0000313" key="1">
    <source>
        <dbReference type="EMBL" id="MBE7698988.1"/>
    </source>
</evidence>
<sequence>MDTSAWLPAVLGIVGVLAGSLATGWAQSRTVATQVGEAERIRLDTLRRNAYADYIEVNTQTRMVLARLATELTHEGRTGLAQTLAEQLVSLAEARLSAEARVAVEGADQVVDAIEALRVTFSEDGADADEITPEMVAAANTRFRVESKRILRLIREDLGTR</sequence>
<dbReference type="Proteomes" id="UP000822993">
    <property type="component" value="Unassembled WGS sequence"/>
</dbReference>
<dbReference type="AlphaFoldDB" id="A0A9D5U5P4"/>
<accession>A0A9D5U5P4</accession>
<evidence type="ECO:0000313" key="2">
    <source>
        <dbReference type="Proteomes" id="UP000822993"/>
    </source>
</evidence>
<gene>
    <name evidence="1" type="ORF">H9623_01525</name>
</gene>
<reference evidence="1 2" key="1">
    <citation type="submission" date="2020-08" db="EMBL/GenBank/DDBJ databases">
        <title>A Genomic Blueprint of the Chicken Gut Microbiome.</title>
        <authorList>
            <person name="Gilroy R."/>
            <person name="Ravi A."/>
            <person name="Getino M."/>
            <person name="Pursley I."/>
            <person name="Horton D.L."/>
            <person name="Alikhan N.-F."/>
            <person name="Baker D."/>
            <person name="Gharbi K."/>
            <person name="Hall N."/>
            <person name="Watson M."/>
            <person name="Adriaenssens E.M."/>
            <person name="Foster-Nyarko E."/>
            <person name="Jarju S."/>
            <person name="Secka A."/>
            <person name="Antonio M."/>
            <person name="Oren A."/>
            <person name="Chaudhuri R."/>
            <person name="La Ragione R.M."/>
            <person name="Hildebrand F."/>
            <person name="Pallen M.J."/>
        </authorList>
    </citation>
    <scope>NUCLEOTIDE SEQUENCE [LARGE SCALE GENOMIC DNA]</scope>
    <source>
        <strain evidence="1 2">Sa1BUA8</strain>
    </source>
</reference>
<dbReference type="EMBL" id="JACSPN010000001">
    <property type="protein sequence ID" value="MBE7698988.1"/>
    <property type="molecule type" value="Genomic_DNA"/>
</dbReference>
<keyword evidence="2" id="KW-1185">Reference proteome</keyword>
<organism evidence="1 2">
    <name type="scientific">Oerskovia douganii</name>
    <dbReference type="NCBI Taxonomy" id="2762210"/>
    <lineage>
        <taxon>Bacteria</taxon>
        <taxon>Bacillati</taxon>
        <taxon>Actinomycetota</taxon>
        <taxon>Actinomycetes</taxon>
        <taxon>Micrococcales</taxon>
        <taxon>Cellulomonadaceae</taxon>
        <taxon>Oerskovia</taxon>
    </lineage>
</organism>
<proteinExistence type="predicted"/>